<dbReference type="RefSeq" id="YP_010101966.1">
    <property type="nucleotide sequence ID" value="NC_055795.1"/>
</dbReference>
<keyword evidence="3" id="KW-1185">Reference proteome</keyword>
<proteinExistence type="predicted"/>
<name>A0A4D6T828_9CAUD</name>
<evidence type="ECO:0000313" key="2">
    <source>
        <dbReference type="EMBL" id="QCG77815.1"/>
    </source>
</evidence>
<organism evidence="2 3">
    <name type="scientific">Gordonia phage SmokingBunny</name>
    <dbReference type="NCBI Taxonomy" id="2572528"/>
    <lineage>
        <taxon>Viruses</taxon>
        <taxon>Duplodnaviria</taxon>
        <taxon>Heunggongvirae</taxon>
        <taxon>Uroviricota</taxon>
        <taxon>Caudoviricetes</taxon>
        <taxon>Stackebrandtviridae</taxon>
        <taxon>Frickvirinae</taxon>
        <taxon>Wizardvirus</taxon>
        <taxon>Wizardvirus smokingbunny</taxon>
    </lineage>
</organism>
<dbReference type="Proteomes" id="UP000298719">
    <property type="component" value="Segment"/>
</dbReference>
<reference evidence="2 3" key="1">
    <citation type="submission" date="2019-04" db="EMBL/GenBank/DDBJ databases">
        <authorList>
            <person name="Beppler M.A."/>
            <person name="Fryberger R.B."/>
            <person name="Goli R.S."/>
            <person name="Lavin C.K."/>
            <person name="Miller Z.T."/>
            <person name="O'Grady A.J."/>
            <person name="Padmanabhan P."/>
            <person name="Stezoski Q.C."/>
            <person name="Butela K.A."/>
            <person name="Garlena R.A."/>
            <person name="Russell D.A."/>
            <person name="Pope W.H."/>
            <person name="Jacobs-Sera D."/>
            <person name="Hatfull G.F."/>
        </authorList>
    </citation>
    <scope>NUCLEOTIDE SEQUENCE [LARGE SCALE GENOMIC DNA]</scope>
</reference>
<feature type="region of interest" description="Disordered" evidence="1">
    <location>
        <begin position="48"/>
        <end position="82"/>
    </location>
</feature>
<gene>
    <name evidence="2" type="primary">4</name>
    <name evidence="2" type="ORF">SEA_SMOKINGBUNNY_4</name>
</gene>
<sequence>MSAWSVLADAGIAIGASYPCFWASWKAGWRYAEWRDLIRQERAIDRAARATPPVRRAPRSGGGQGDPSRIPPPGSAGVVTGRWRQSVAANSSGVLVLPPAISNHFEEALRKRGLWRVERR</sequence>
<dbReference type="EMBL" id="MK814761">
    <property type="protein sequence ID" value="QCG77815.1"/>
    <property type="molecule type" value="Genomic_DNA"/>
</dbReference>
<protein>
    <submittedName>
        <fullName evidence="2">Uncharacterized protein</fullName>
    </submittedName>
</protein>
<evidence type="ECO:0000256" key="1">
    <source>
        <dbReference type="SAM" id="MobiDB-lite"/>
    </source>
</evidence>
<dbReference type="GeneID" id="65119765"/>
<dbReference type="KEGG" id="vg:65119765"/>
<evidence type="ECO:0000313" key="3">
    <source>
        <dbReference type="Proteomes" id="UP000298719"/>
    </source>
</evidence>
<accession>A0A4D6T828</accession>